<organism evidence="3 4">
    <name type="scientific">Eiseniibacteriota bacterium</name>
    <dbReference type="NCBI Taxonomy" id="2212470"/>
    <lineage>
        <taxon>Bacteria</taxon>
        <taxon>Candidatus Eiseniibacteriota</taxon>
    </lineage>
</organism>
<gene>
    <name evidence="3" type="ORF">E6K74_03580</name>
</gene>
<dbReference type="GO" id="GO:0009395">
    <property type="term" value="P:phospholipid catabolic process"/>
    <property type="evidence" value="ECO:0007669"/>
    <property type="project" value="TreeGrafter"/>
</dbReference>
<dbReference type="InterPro" id="IPR003343">
    <property type="entry name" value="Big_2"/>
</dbReference>
<dbReference type="Gene3D" id="2.60.40.1080">
    <property type="match status" value="2"/>
</dbReference>
<evidence type="ECO:0000256" key="1">
    <source>
        <dbReference type="ARBA" id="ARBA00022801"/>
    </source>
</evidence>
<dbReference type="Proteomes" id="UP000319829">
    <property type="component" value="Unassembled WGS sequence"/>
</dbReference>
<dbReference type="InterPro" id="IPR008964">
    <property type="entry name" value="Invasin/intimin_cell_adhesion"/>
</dbReference>
<feature type="domain" description="BIG2" evidence="2">
    <location>
        <begin position="30"/>
        <end position="110"/>
    </location>
</feature>
<dbReference type="InterPro" id="IPR017850">
    <property type="entry name" value="Alkaline_phosphatase_core_sf"/>
</dbReference>
<feature type="domain" description="BIG2" evidence="2">
    <location>
        <begin position="115"/>
        <end position="195"/>
    </location>
</feature>
<dbReference type="GO" id="GO:0016788">
    <property type="term" value="F:hydrolase activity, acting on ester bonds"/>
    <property type="evidence" value="ECO:0007669"/>
    <property type="project" value="InterPro"/>
</dbReference>
<dbReference type="Pfam" id="PF04185">
    <property type="entry name" value="Phosphoesterase"/>
    <property type="match status" value="1"/>
</dbReference>
<dbReference type="PANTHER" id="PTHR31956">
    <property type="entry name" value="NON-SPECIFIC PHOSPHOLIPASE C4-RELATED"/>
    <property type="match status" value="1"/>
</dbReference>
<comment type="caution">
    <text evidence="3">The sequence shown here is derived from an EMBL/GenBank/DDBJ whole genome shotgun (WGS) entry which is preliminary data.</text>
</comment>
<name>A0A538SV99_UNCEI</name>
<dbReference type="AlphaFoldDB" id="A0A538SV99"/>
<dbReference type="InterPro" id="IPR007312">
    <property type="entry name" value="Phosphoesterase"/>
</dbReference>
<keyword evidence="1" id="KW-0378">Hydrolase</keyword>
<dbReference type="EMBL" id="VBOU01000033">
    <property type="protein sequence ID" value="TMQ55317.1"/>
    <property type="molecule type" value="Genomic_DNA"/>
</dbReference>
<evidence type="ECO:0000313" key="4">
    <source>
        <dbReference type="Proteomes" id="UP000319829"/>
    </source>
</evidence>
<evidence type="ECO:0000259" key="2">
    <source>
        <dbReference type="SMART" id="SM00635"/>
    </source>
</evidence>
<reference evidence="3 4" key="1">
    <citation type="journal article" date="2019" name="Nat. Microbiol.">
        <title>Mediterranean grassland soil C-N compound turnover is dependent on rainfall and depth, and is mediated by genomically divergent microorganisms.</title>
        <authorList>
            <person name="Diamond S."/>
            <person name="Andeer P.F."/>
            <person name="Li Z."/>
            <person name="Crits-Christoph A."/>
            <person name="Burstein D."/>
            <person name="Anantharaman K."/>
            <person name="Lane K.R."/>
            <person name="Thomas B.C."/>
            <person name="Pan C."/>
            <person name="Northen T.R."/>
            <person name="Banfield J.F."/>
        </authorList>
    </citation>
    <scope>NUCLEOTIDE SEQUENCE [LARGE SCALE GENOMIC DNA]</scope>
    <source>
        <strain evidence="3">WS_4</strain>
    </source>
</reference>
<sequence length="466" mass="47651">MSGVAAGTATITATCEGRTGTSDITVSSVPVASVTVSPASASVQEGSTTQLTATPKDAGGIPLLGRIVTWSSGNTAAATVNGSGLVSGAAAGTATITATCEGRTGTSDITVTSAPVASVTVSPASISVQEGSTTQLTATPKDAGGTALLGRVVTWSSDNTAAATVNGSGLVSGVAAGTATITATCEGKTGTSDVTVTPVSSGGGQFNHVFIVVEENTDYADVIGNSAMPYLNGLAQQYGLATQYYANTHPSIGNYFMMTVGDIITNDDAYTSTVSQDNIVRKLVAAGKTWKVYAEDLPSIGFVDLGYDDGKYASKHDPFVYLTDVHDNATQASHVVPFTHFATDLATNAFPNYSFIVPNLCNDGHDCGPGVVDSWLLTHIDPLIKSAQFQQDGLLIILYDESGGDDTNGGGKIAWVAVSAKSKSGYQSTTLYQHESTLRLSLKALGITAFPNSAATAPDMGEFFTP</sequence>
<evidence type="ECO:0000313" key="3">
    <source>
        <dbReference type="EMBL" id="TMQ55317.1"/>
    </source>
</evidence>
<proteinExistence type="predicted"/>
<dbReference type="SUPFAM" id="SSF49373">
    <property type="entry name" value="Invasin/intimin cell-adhesion fragments"/>
    <property type="match status" value="2"/>
</dbReference>
<dbReference type="SMART" id="SM00635">
    <property type="entry name" value="BID_2"/>
    <property type="match status" value="2"/>
</dbReference>
<dbReference type="Gene3D" id="3.40.720.10">
    <property type="entry name" value="Alkaline Phosphatase, subunit A"/>
    <property type="match status" value="1"/>
</dbReference>
<dbReference type="Pfam" id="PF02368">
    <property type="entry name" value="Big_2"/>
    <property type="match status" value="2"/>
</dbReference>
<accession>A0A538SV99</accession>
<dbReference type="PANTHER" id="PTHR31956:SF8">
    <property type="entry name" value="ACID PHOSPHATASE PHOA (AFU_ORTHOLOGUE AFUA_1G03570)"/>
    <property type="match status" value="1"/>
</dbReference>
<protein>
    <recommendedName>
        <fullName evidence="2">BIG2 domain-containing protein</fullName>
    </recommendedName>
</protein>